<dbReference type="EMBL" id="JBHSPC010000096">
    <property type="protein sequence ID" value="MFC5673860.1"/>
    <property type="molecule type" value="Genomic_DNA"/>
</dbReference>
<protein>
    <submittedName>
        <fullName evidence="2">Uncharacterized protein</fullName>
    </submittedName>
</protein>
<organism evidence="2 3">
    <name type="scientific">Streptomyces incanus</name>
    <dbReference type="NCBI Taxonomy" id="887453"/>
    <lineage>
        <taxon>Bacteria</taxon>
        <taxon>Bacillati</taxon>
        <taxon>Actinomycetota</taxon>
        <taxon>Actinomycetes</taxon>
        <taxon>Kitasatosporales</taxon>
        <taxon>Streptomycetaceae</taxon>
        <taxon>Streptomyces</taxon>
    </lineage>
</organism>
<evidence type="ECO:0000256" key="1">
    <source>
        <dbReference type="SAM" id="MobiDB-lite"/>
    </source>
</evidence>
<comment type="caution">
    <text evidence="2">The sequence shown here is derived from an EMBL/GenBank/DDBJ whole genome shotgun (WGS) entry which is preliminary data.</text>
</comment>
<feature type="region of interest" description="Disordered" evidence="1">
    <location>
        <begin position="1"/>
        <end position="72"/>
    </location>
</feature>
<sequence>MASVSGRFEYPDGLTPGQSKDGGLHHNLYDDQGNLVGHGKFIPDGEIKEDSTAEPPPLFFGASGCDCDSDSRSRERLEPEEIAEALIILIKFAAWTAPRLKRWWKDRALPFTKSTRSRFSRTRKDDSSNTSDESVTLIGSAPPGPSREVIAELEEDQVSMGSEEASARFAAALMARLFSDEQMEILRNARIESEGGSPELSAVEQLTLQQVVDNVRLMLEVNPSLLTRESLAELGKVLARIQAVDGAHSIEG</sequence>
<evidence type="ECO:0000313" key="2">
    <source>
        <dbReference type="EMBL" id="MFC5673860.1"/>
    </source>
</evidence>
<accession>A0ABW0XTC2</accession>
<dbReference type="Proteomes" id="UP001596183">
    <property type="component" value="Unassembled WGS sequence"/>
</dbReference>
<feature type="compositionally biased region" description="Basic and acidic residues" evidence="1">
    <location>
        <begin position="41"/>
        <end position="51"/>
    </location>
</feature>
<dbReference type="RefSeq" id="WP_381218150.1">
    <property type="nucleotide sequence ID" value="NZ_JBHSPC010000096.1"/>
</dbReference>
<feature type="region of interest" description="Disordered" evidence="1">
    <location>
        <begin position="115"/>
        <end position="146"/>
    </location>
</feature>
<keyword evidence="3" id="KW-1185">Reference proteome</keyword>
<proteinExistence type="predicted"/>
<reference evidence="3" key="1">
    <citation type="journal article" date="2019" name="Int. J. Syst. Evol. Microbiol.">
        <title>The Global Catalogue of Microorganisms (GCM) 10K type strain sequencing project: providing services to taxonomists for standard genome sequencing and annotation.</title>
        <authorList>
            <consortium name="The Broad Institute Genomics Platform"/>
            <consortium name="The Broad Institute Genome Sequencing Center for Infectious Disease"/>
            <person name="Wu L."/>
            <person name="Ma J."/>
        </authorList>
    </citation>
    <scope>NUCLEOTIDE SEQUENCE [LARGE SCALE GENOMIC DNA]</scope>
    <source>
        <strain evidence="3">JCM 13852</strain>
    </source>
</reference>
<name>A0ABW0XTC2_9ACTN</name>
<gene>
    <name evidence="2" type="ORF">ACFP2V_28360</name>
</gene>
<evidence type="ECO:0000313" key="3">
    <source>
        <dbReference type="Proteomes" id="UP001596183"/>
    </source>
</evidence>